<dbReference type="RefSeq" id="WP_163843659.1">
    <property type="nucleotide sequence ID" value="NZ_CP107969.1"/>
</dbReference>
<protein>
    <submittedName>
        <fullName evidence="2">Uncharacterized protein</fullName>
    </submittedName>
</protein>
<name>A0A6P1CJL0_9NOCA</name>
<accession>A0A6P1CJL0</accession>
<feature type="region of interest" description="Disordered" evidence="1">
    <location>
        <begin position="85"/>
        <end position="106"/>
    </location>
</feature>
<sequence>MSAPRPRPRVRDLPATQADALRRLYDHTVAVSRVRATTPTRLAGGHPDLNAAEREQALAEISARGTGLPDIWIQHTRHLAQSGQPWHLDHQLPPAPARRPQRRTRGRVNDDLARLREMAALAAVCEHRHPSAWDPVESSRASGDQLRRNMSGLRTRALATATAIGLDTERLAITDTQLADTCTQLLAATDTDLDALWHAHTRDTIAADVRKSLRSLRRHHRNLHFDDAAIARPSQLIARAHTLIATCLADRAGQAMENAITAAVGAGEAASTAPDPDLDTAPAEETPRAVASADHDHGPSP</sequence>
<dbReference type="EMBL" id="JAAGVB010000011">
    <property type="protein sequence ID" value="NEW32789.1"/>
    <property type="molecule type" value="Genomic_DNA"/>
</dbReference>
<evidence type="ECO:0000256" key="1">
    <source>
        <dbReference type="SAM" id="MobiDB-lite"/>
    </source>
</evidence>
<proteinExistence type="predicted"/>
<evidence type="ECO:0000313" key="2">
    <source>
        <dbReference type="EMBL" id="NEW32789.1"/>
    </source>
</evidence>
<reference evidence="2 3" key="1">
    <citation type="submission" date="2020-01" db="EMBL/GenBank/DDBJ databases">
        <title>Genetics and antimicrobial susceptibilities of Nocardia species isolated from the soil; a comparison with species isolated from humans.</title>
        <authorList>
            <person name="Carrasco G."/>
            <person name="Monzon S."/>
            <person name="Sansegundo M."/>
            <person name="Garcia E."/>
            <person name="Garrido N."/>
            <person name="Medina M.J."/>
            <person name="Villalon P."/>
            <person name="Ramirez-Arocha A.C."/>
            <person name="Jimenez P."/>
            <person name="Cuesta I."/>
            <person name="Valdezate S."/>
        </authorList>
    </citation>
    <scope>NUCLEOTIDE SEQUENCE [LARGE SCALE GENOMIC DNA]</scope>
    <source>
        <strain evidence="2 3">CNM20110626</strain>
    </source>
</reference>
<gene>
    <name evidence="2" type="ORF">GV791_09465</name>
</gene>
<evidence type="ECO:0000313" key="3">
    <source>
        <dbReference type="Proteomes" id="UP000471166"/>
    </source>
</evidence>
<dbReference type="Proteomes" id="UP000471166">
    <property type="component" value="Unassembled WGS sequence"/>
</dbReference>
<comment type="caution">
    <text evidence="2">The sequence shown here is derived from an EMBL/GenBank/DDBJ whole genome shotgun (WGS) entry which is preliminary data.</text>
</comment>
<organism evidence="2 3">
    <name type="scientific">Nocardia cyriacigeorgica</name>
    <dbReference type="NCBI Taxonomy" id="135487"/>
    <lineage>
        <taxon>Bacteria</taxon>
        <taxon>Bacillati</taxon>
        <taxon>Actinomycetota</taxon>
        <taxon>Actinomycetes</taxon>
        <taxon>Mycobacteriales</taxon>
        <taxon>Nocardiaceae</taxon>
        <taxon>Nocardia</taxon>
    </lineage>
</organism>
<dbReference type="AlphaFoldDB" id="A0A6P1CJL0"/>
<feature type="region of interest" description="Disordered" evidence="1">
    <location>
        <begin position="265"/>
        <end position="301"/>
    </location>
</feature>